<dbReference type="Proteomes" id="UP000076715">
    <property type="component" value="Unassembled WGS sequence"/>
</dbReference>
<evidence type="ECO:0000313" key="3">
    <source>
        <dbReference type="Proteomes" id="UP000076715"/>
    </source>
</evidence>
<name>A0A163BEX8_9FLAO</name>
<comment type="caution">
    <text evidence="2">The sequence shown here is derived from an EMBL/GenBank/DDBJ whole genome shotgun (WGS) entry which is preliminary data.</text>
</comment>
<dbReference type="RefSeq" id="WP_066312058.1">
    <property type="nucleotide sequence ID" value="NZ_LQRT01000005.1"/>
</dbReference>
<dbReference type="EMBL" id="LQRT01000005">
    <property type="protein sequence ID" value="KZS41323.1"/>
    <property type="molecule type" value="Genomic_DNA"/>
</dbReference>
<proteinExistence type="predicted"/>
<dbReference type="PROSITE" id="PS51257">
    <property type="entry name" value="PROKAR_LIPOPROTEIN"/>
    <property type="match status" value="1"/>
</dbReference>
<evidence type="ECO:0000313" key="2">
    <source>
        <dbReference type="EMBL" id="KZS41323.1"/>
    </source>
</evidence>
<feature type="chain" id="PRO_5007841748" description="Lipocalin-like domain-containing protein" evidence="1">
    <location>
        <begin position="30"/>
        <end position="158"/>
    </location>
</feature>
<gene>
    <name evidence="2" type="ORF">AWE51_21710</name>
</gene>
<reference evidence="2 3" key="1">
    <citation type="submission" date="2016-01" db="EMBL/GenBank/DDBJ databases">
        <title>The draft genome sequence of Aquimarina sp. RZW4-3-2.</title>
        <authorList>
            <person name="Wang Y."/>
        </authorList>
    </citation>
    <scope>NUCLEOTIDE SEQUENCE [LARGE SCALE GENOMIC DNA]</scope>
    <source>
        <strain evidence="2 3">RZW4-3-2</strain>
    </source>
</reference>
<keyword evidence="1" id="KW-0732">Signal</keyword>
<dbReference type="AlphaFoldDB" id="A0A163BEX8"/>
<organism evidence="2 3">
    <name type="scientific">Aquimarina aggregata</name>
    <dbReference type="NCBI Taxonomy" id="1642818"/>
    <lineage>
        <taxon>Bacteria</taxon>
        <taxon>Pseudomonadati</taxon>
        <taxon>Bacteroidota</taxon>
        <taxon>Flavobacteriia</taxon>
        <taxon>Flavobacteriales</taxon>
        <taxon>Flavobacteriaceae</taxon>
        <taxon>Aquimarina</taxon>
    </lineage>
</organism>
<protein>
    <recommendedName>
        <fullName evidence="4">Lipocalin-like domain-containing protein</fullName>
    </recommendedName>
</protein>
<evidence type="ECO:0000256" key="1">
    <source>
        <dbReference type="SAM" id="SignalP"/>
    </source>
</evidence>
<feature type="signal peptide" evidence="1">
    <location>
        <begin position="1"/>
        <end position="29"/>
    </location>
</feature>
<sequence>MDKFLRTNSARLVVLILMVYSCGSSYASACQERITGKWQLRHEYNNEGEGTLLKEFPLSKCDKQTTLEILNNGRFIEKSYYESSSLAGECAKDTEETTGDWKKTSGNGFTFLYDKNSVVTPIESKVSIEKGKLKVTLAYNDSDSGHKITLKFIYVRIS</sequence>
<dbReference type="OrthoDB" id="1161045at2"/>
<evidence type="ECO:0008006" key="4">
    <source>
        <dbReference type="Google" id="ProtNLM"/>
    </source>
</evidence>
<accession>A0A163BEX8</accession>
<keyword evidence="3" id="KW-1185">Reference proteome</keyword>